<dbReference type="Proteomes" id="UP000198942">
    <property type="component" value="Unassembled WGS sequence"/>
</dbReference>
<evidence type="ECO:0000313" key="2">
    <source>
        <dbReference type="Proteomes" id="UP000198942"/>
    </source>
</evidence>
<dbReference type="STRING" id="551995.SAMN05192574_105291"/>
<dbReference type="RefSeq" id="WP_143065218.1">
    <property type="nucleotide sequence ID" value="NZ_FOCL01000005.1"/>
</dbReference>
<evidence type="ECO:0000313" key="1">
    <source>
        <dbReference type="EMBL" id="SEO09751.1"/>
    </source>
</evidence>
<dbReference type="EMBL" id="FOCL01000005">
    <property type="protein sequence ID" value="SEO09751.1"/>
    <property type="molecule type" value="Genomic_DNA"/>
</dbReference>
<protein>
    <submittedName>
        <fullName evidence="1">Uncharacterized protein</fullName>
    </submittedName>
</protein>
<dbReference type="OrthoDB" id="1082219at2"/>
<dbReference type="AlphaFoldDB" id="A0A1H8LXD3"/>
<sequence length="85" mass="9304">MKLGELIILLKNATAGCSKAFTTATYSMPVTISKTSAYHLYGRTNVDRWLSEGLIKISDKKLDRAKLNAVAGASNRVTYLPVAER</sequence>
<keyword evidence="2" id="KW-1185">Reference proteome</keyword>
<proteinExistence type="predicted"/>
<reference evidence="2" key="1">
    <citation type="submission" date="2016-10" db="EMBL/GenBank/DDBJ databases">
        <authorList>
            <person name="Varghese N."/>
            <person name="Submissions S."/>
        </authorList>
    </citation>
    <scope>NUCLEOTIDE SEQUENCE [LARGE SCALE GENOMIC DNA]</scope>
    <source>
        <strain evidence="2">Gh-48</strain>
    </source>
</reference>
<accession>A0A1H8LXD3</accession>
<organism evidence="1 2">
    <name type="scientific">Mucilaginibacter gossypiicola</name>
    <dbReference type="NCBI Taxonomy" id="551995"/>
    <lineage>
        <taxon>Bacteria</taxon>
        <taxon>Pseudomonadati</taxon>
        <taxon>Bacteroidota</taxon>
        <taxon>Sphingobacteriia</taxon>
        <taxon>Sphingobacteriales</taxon>
        <taxon>Sphingobacteriaceae</taxon>
        <taxon>Mucilaginibacter</taxon>
    </lineage>
</organism>
<gene>
    <name evidence="1" type="ORF">SAMN05192574_105291</name>
</gene>
<name>A0A1H8LXD3_9SPHI</name>